<accession>A0A101KUR2</accession>
<feature type="transmembrane region" description="Helical" evidence="5">
    <location>
        <begin position="41"/>
        <end position="63"/>
    </location>
</feature>
<dbReference type="InterPro" id="IPR006685">
    <property type="entry name" value="MscS_channel_2nd"/>
</dbReference>
<dbReference type="InterPro" id="IPR014710">
    <property type="entry name" value="RmlC-like_jellyroll"/>
</dbReference>
<gene>
    <name evidence="7" type="ORF">AU467_02175</name>
</gene>
<evidence type="ECO:0000313" key="8">
    <source>
        <dbReference type="Proteomes" id="UP000053176"/>
    </source>
</evidence>
<evidence type="ECO:0000259" key="6">
    <source>
        <dbReference type="PROSITE" id="PS50042"/>
    </source>
</evidence>
<dbReference type="PANTHER" id="PTHR30566:SF5">
    <property type="entry name" value="MECHANOSENSITIVE ION CHANNEL PROTEIN 1, MITOCHONDRIAL-RELATED"/>
    <property type="match status" value="1"/>
</dbReference>
<keyword evidence="3 5" id="KW-1133">Transmembrane helix</keyword>
<evidence type="ECO:0000256" key="4">
    <source>
        <dbReference type="ARBA" id="ARBA00023136"/>
    </source>
</evidence>
<dbReference type="SUPFAM" id="SSF50182">
    <property type="entry name" value="Sm-like ribonucleoproteins"/>
    <property type="match status" value="1"/>
</dbReference>
<evidence type="ECO:0000313" key="7">
    <source>
        <dbReference type="EMBL" id="KUM27224.1"/>
    </source>
</evidence>
<dbReference type="CDD" id="cd00038">
    <property type="entry name" value="CAP_ED"/>
    <property type="match status" value="1"/>
</dbReference>
<dbReference type="OrthoDB" id="9775207at2"/>
<dbReference type="SMART" id="SM00100">
    <property type="entry name" value="cNMP"/>
    <property type="match status" value="1"/>
</dbReference>
<proteinExistence type="predicted"/>
<feature type="transmembrane region" description="Helical" evidence="5">
    <location>
        <begin position="6"/>
        <end position="29"/>
    </location>
</feature>
<feature type="domain" description="Cyclic nucleotide-binding" evidence="6">
    <location>
        <begin position="351"/>
        <end position="473"/>
    </location>
</feature>
<dbReference type="InterPro" id="IPR016846">
    <property type="entry name" value="cNMP-bd_ion_channel"/>
</dbReference>
<dbReference type="Pfam" id="PF00924">
    <property type="entry name" value="MS_channel_2nd"/>
    <property type="match status" value="1"/>
</dbReference>
<dbReference type="EMBL" id="LPWA01000098">
    <property type="protein sequence ID" value="KUM27224.1"/>
    <property type="molecule type" value="Genomic_DNA"/>
</dbReference>
<dbReference type="Pfam" id="PF00027">
    <property type="entry name" value="cNMP_binding"/>
    <property type="match status" value="1"/>
</dbReference>
<evidence type="ECO:0000256" key="2">
    <source>
        <dbReference type="ARBA" id="ARBA00022692"/>
    </source>
</evidence>
<dbReference type="InterPro" id="IPR010920">
    <property type="entry name" value="LSM_dom_sf"/>
</dbReference>
<dbReference type="Gene3D" id="2.30.30.60">
    <property type="match status" value="1"/>
</dbReference>
<dbReference type="PIRSF" id="PIRSF026673">
    <property type="entry name" value="UCP026673_ion_chan"/>
    <property type="match status" value="1"/>
</dbReference>
<dbReference type="Proteomes" id="UP000053176">
    <property type="component" value="Unassembled WGS sequence"/>
</dbReference>
<keyword evidence="4 5" id="KW-0472">Membrane</keyword>
<name>A0A101KUR2_RHILI</name>
<dbReference type="InterPro" id="IPR023408">
    <property type="entry name" value="MscS_beta-dom_sf"/>
</dbReference>
<dbReference type="GO" id="GO:0008381">
    <property type="term" value="F:mechanosensitive monoatomic ion channel activity"/>
    <property type="evidence" value="ECO:0007669"/>
    <property type="project" value="UniProtKB-ARBA"/>
</dbReference>
<dbReference type="InterPro" id="IPR000595">
    <property type="entry name" value="cNMP-bd_dom"/>
</dbReference>
<dbReference type="GO" id="GO:0016020">
    <property type="term" value="C:membrane"/>
    <property type="evidence" value="ECO:0007669"/>
    <property type="project" value="UniProtKB-SubCell"/>
</dbReference>
<dbReference type="Gene3D" id="1.10.287.1260">
    <property type="match status" value="1"/>
</dbReference>
<dbReference type="SUPFAM" id="SSF51206">
    <property type="entry name" value="cAMP-binding domain-like"/>
    <property type="match status" value="1"/>
</dbReference>
<dbReference type="PANTHER" id="PTHR30566">
    <property type="entry name" value="YNAI-RELATED MECHANOSENSITIVE ION CHANNEL"/>
    <property type="match status" value="1"/>
</dbReference>
<organism evidence="7 8">
    <name type="scientific">Rhizobium loti</name>
    <name type="common">Mesorhizobium loti</name>
    <dbReference type="NCBI Taxonomy" id="381"/>
    <lineage>
        <taxon>Bacteria</taxon>
        <taxon>Pseudomonadati</taxon>
        <taxon>Pseudomonadota</taxon>
        <taxon>Alphaproteobacteria</taxon>
        <taxon>Hyphomicrobiales</taxon>
        <taxon>Phyllobacteriaceae</taxon>
        <taxon>Mesorhizobium</taxon>
    </lineage>
</organism>
<keyword evidence="2 5" id="KW-0812">Transmembrane</keyword>
<evidence type="ECO:0000256" key="3">
    <source>
        <dbReference type="ARBA" id="ARBA00022989"/>
    </source>
</evidence>
<dbReference type="PROSITE" id="PS50042">
    <property type="entry name" value="CNMP_BINDING_3"/>
    <property type="match status" value="1"/>
</dbReference>
<dbReference type="Gene3D" id="2.60.120.10">
    <property type="entry name" value="Jelly Rolls"/>
    <property type="match status" value="1"/>
</dbReference>
<protein>
    <submittedName>
        <fullName evidence="7">Mechanosensitive ion channel protein</fullName>
    </submittedName>
</protein>
<dbReference type="InterPro" id="IPR018490">
    <property type="entry name" value="cNMP-bd_dom_sf"/>
</dbReference>
<reference evidence="7 8" key="1">
    <citation type="submission" date="2015-12" db="EMBL/GenBank/DDBJ databases">
        <title>Draft genome sequence of Mesorhizobium sp. UFLA 01-765, a multitolerant efficient symbiont and plant-growth promoting strain isolated from Zn-mining soil using Leucaena leucocephala as a trap plant.</title>
        <authorList>
            <person name="Rangel W.M."/>
            <person name="Thijs S."/>
            <person name="Longatti S.M."/>
            <person name="Moreira F.M."/>
            <person name="Weyens N."/>
            <person name="Vangronsveld J."/>
            <person name="Van Hamme J.D."/>
            <person name="Bottos E.M."/>
            <person name="Rineau F."/>
        </authorList>
    </citation>
    <scope>NUCLEOTIDE SEQUENCE [LARGE SCALE GENOMIC DNA]</scope>
    <source>
        <strain evidence="7 8">UFLA 01-765</strain>
    </source>
</reference>
<feature type="transmembrane region" description="Helical" evidence="5">
    <location>
        <begin position="83"/>
        <end position="103"/>
    </location>
</feature>
<comment type="caution">
    <text evidence="7">The sequence shown here is derived from an EMBL/GenBank/DDBJ whole genome shotgun (WGS) entry which is preliminary data.</text>
</comment>
<dbReference type="AlphaFoldDB" id="A0A101KUR2"/>
<comment type="subcellular location">
    <subcellularLocation>
        <location evidence="1">Membrane</location>
    </subcellularLocation>
</comment>
<sequence>MLNYGEIAATIADPIVQTGALALVGAVATRLIQRNHPRRRFVVQIAFFVALTLLLTSNGIVPYQPGPPNALPLQRFFIDLAKIVWWTSAAWSLISVVRAFLIFERRAREGQLLQDLVVGIIYVGAVLSVVAYVFDAPVGTLIATSGVVAVILGLALQSTLADVFSGIALNLARPYGIGDWLALGNSIEGKVVETNWRATHLLTGTNDLVIVPNSDLARARLTNLSSPEPSHGVTLRVRFRPTIAPSAMVEVMRSVLLSSTSIMMVPEPSVHVISLDVDAVELELSFRVADVATVGKAKTEIFDLTYRHAKAAALALAQPPDSVAGVAAPSSAAMPGGLRATQLKLLDSISLFAHLTEEEKEALASTMTRRDFRNGDVLVEQGTVLKSLMILRSGVALVTKRDDSGSGVVAELDRLAPGDFFGEGGLLTGAGEHGSITALTSVAVYEITQEGLGALMRDRPAIADELGSLLSKRTAAEQFKFRQLRGAAVAKSASGVTARIRHLFNL</sequence>
<evidence type="ECO:0000256" key="5">
    <source>
        <dbReference type="SAM" id="Phobius"/>
    </source>
</evidence>
<evidence type="ECO:0000256" key="1">
    <source>
        <dbReference type="ARBA" id="ARBA00004370"/>
    </source>
</evidence>
<feature type="transmembrane region" description="Helical" evidence="5">
    <location>
        <begin position="115"/>
        <end position="134"/>
    </location>
</feature>